<dbReference type="InterPro" id="IPR011249">
    <property type="entry name" value="Metalloenz_LuxS/M16"/>
</dbReference>
<dbReference type="InterPro" id="IPR001431">
    <property type="entry name" value="Pept_M16_Zn_BS"/>
</dbReference>
<gene>
    <name evidence="5" type="ORF">COS30_01615</name>
</gene>
<dbReference type="EMBL" id="PEUE01000037">
    <property type="protein sequence ID" value="PIV38530.1"/>
    <property type="molecule type" value="Genomic_DNA"/>
</dbReference>
<dbReference type="InterPro" id="IPR011765">
    <property type="entry name" value="Pept_M16_N"/>
</dbReference>
<dbReference type="Gene3D" id="3.30.830.10">
    <property type="entry name" value="Metalloenzyme, LuxS/M16 peptidase-like"/>
    <property type="match status" value="2"/>
</dbReference>
<dbReference type="GO" id="GO:0046872">
    <property type="term" value="F:metal ion binding"/>
    <property type="evidence" value="ECO:0007669"/>
    <property type="project" value="InterPro"/>
</dbReference>
<dbReference type="PANTHER" id="PTHR11851">
    <property type="entry name" value="METALLOPROTEASE"/>
    <property type="match status" value="1"/>
</dbReference>
<feature type="domain" description="Peptidase M16 N-terminal" evidence="3">
    <location>
        <begin position="20"/>
        <end position="159"/>
    </location>
</feature>
<sequence length="420" mass="47163">MFKKIVLSNGLRLILAPMKESPSTTILVLFGTGSKYETKNINGISHFLEHLFFKGTKKRPNTLAISELLDRVGGEYNAFTSKEFTGYWAKVAGEYTDLAFDWVSDILLNSKFDGGEINKERGVIAEEINMIFDNPMRYVGELWEELLYGDQPAGWDVIGTKEVINSLSRRQFLDYFTAHYQTKNAVVCVAGKVGKDVEAKVLKYFGRLKKGQGGQKLAVREAQRQPQVLLFNKATDQTHLRLGVRGYDLFHKDRFALMLLSSILGGMMSSRLFISVREKKGLAYYVRTMAENYTDSGCLVTGAGVANNKAAEAIEAILVEYRKIRDQKIPAAEIIKAKDNLRGSLLLGLETSDELAGWLGTQELLRQEVLTPEQIFSKIKAVSAANLQRVARDIFRPEKLNLALIGPFKEKGKFEKILKL</sequence>
<protein>
    <recommendedName>
        <fullName evidence="7">Peptidase M16</fullName>
    </recommendedName>
</protein>
<dbReference type="SUPFAM" id="SSF63411">
    <property type="entry name" value="LuxS/MPP-like metallohydrolase"/>
    <property type="match status" value="2"/>
</dbReference>
<dbReference type="GO" id="GO:0006508">
    <property type="term" value="P:proteolysis"/>
    <property type="evidence" value="ECO:0007669"/>
    <property type="project" value="InterPro"/>
</dbReference>
<dbReference type="GO" id="GO:0004222">
    <property type="term" value="F:metalloendopeptidase activity"/>
    <property type="evidence" value="ECO:0007669"/>
    <property type="project" value="InterPro"/>
</dbReference>
<evidence type="ECO:0000259" key="3">
    <source>
        <dbReference type="Pfam" id="PF00675"/>
    </source>
</evidence>
<name>A0A2M7D692_9BACT</name>
<dbReference type="PANTHER" id="PTHR11851:SF49">
    <property type="entry name" value="MITOCHONDRIAL-PROCESSING PEPTIDASE SUBUNIT ALPHA"/>
    <property type="match status" value="1"/>
</dbReference>
<accession>A0A2M7D692</accession>
<dbReference type="Proteomes" id="UP000229247">
    <property type="component" value="Unassembled WGS sequence"/>
</dbReference>
<organism evidence="5 6">
    <name type="scientific">Candidatus Portnoybacteria bacterium CG02_land_8_20_14_3_00_45_8</name>
    <dbReference type="NCBI Taxonomy" id="1974807"/>
    <lineage>
        <taxon>Bacteria</taxon>
        <taxon>Candidatus Portnoyibacteriota</taxon>
    </lineage>
</organism>
<evidence type="ECO:0000313" key="5">
    <source>
        <dbReference type="EMBL" id="PIV38530.1"/>
    </source>
</evidence>
<feature type="domain" description="Peptidase M16 C-terminal" evidence="4">
    <location>
        <begin position="166"/>
        <end position="341"/>
    </location>
</feature>
<comment type="caution">
    <text evidence="5">The sequence shown here is derived from an EMBL/GenBank/DDBJ whole genome shotgun (WGS) entry which is preliminary data.</text>
</comment>
<evidence type="ECO:0000259" key="4">
    <source>
        <dbReference type="Pfam" id="PF05193"/>
    </source>
</evidence>
<dbReference type="AlphaFoldDB" id="A0A2M7D692"/>
<evidence type="ECO:0000256" key="2">
    <source>
        <dbReference type="RuleBase" id="RU004447"/>
    </source>
</evidence>
<proteinExistence type="inferred from homology"/>
<evidence type="ECO:0000256" key="1">
    <source>
        <dbReference type="ARBA" id="ARBA00007261"/>
    </source>
</evidence>
<evidence type="ECO:0000313" key="6">
    <source>
        <dbReference type="Proteomes" id="UP000229247"/>
    </source>
</evidence>
<evidence type="ECO:0008006" key="7">
    <source>
        <dbReference type="Google" id="ProtNLM"/>
    </source>
</evidence>
<dbReference type="PROSITE" id="PS00143">
    <property type="entry name" value="INSULINASE"/>
    <property type="match status" value="1"/>
</dbReference>
<comment type="similarity">
    <text evidence="1 2">Belongs to the peptidase M16 family.</text>
</comment>
<dbReference type="InterPro" id="IPR050361">
    <property type="entry name" value="MPP/UQCRC_Complex"/>
</dbReference>
<dbReference type="Pfam" id="PF00675">
    <property type="entry name" value="Peptidase_M16"/>
    <property type="match status" value="1"/>
</dbReference>
<reference evidence="6" key="1">
    <citation type="submission" date="2017-09" db="EMBL/GenBank/DDBJ databases">
        <title>Depth-based differentiation of microbial function through sediment-hosted aquifers and enrichment of novel symbionts in the deep terrestrial subsurface.</title>
        <authorList>
            <person name="Probst A.J."/>
            <person name="Ladd B."/>
            <person name="Jarett J.K."/>
            <person name="Geller-Mcgrath D.E."/>
            <person name="Sieber C.M.K."/>
            <person name="Emerson J.B."/>
            <person name="Anantharaman K."/>
            <person name="Thomas B.C."/>
            <person name="Malmstrom R."/>
            <person name="Stieglmeier M."/>
            <person name="Klingl A."/>
            <person name="Woyke T."/>
            <person name="Ryan C.M."/>
            <person name="Banfield J.F."/>
        </authorList>
    </citation>
    <scope>NUCLEOTIDE SEQUENCE [LARGE SCALE GENOMIC DNA]</scope>
</reference>
<dbReference type="InterPro" id="IPR007863">
    <property type="entry name" value="Peptidase_M16_C"/>
</dbReference>
<dbReference type="Pfam" id="PF05193">
    <property type="entry name" value="Peptidase_M16_C"/>
    <property type="match status" value="1"/>
</dbReference>